<sequence>MADTRTRINPPCSPPDCTWVSMTSGSPKPEYVSYFGGKLHGDEVYIGRVYDDGCYLVGTAIPSKGTCIYLSKKLEMKSTDTYDILTSEWTKERLRFEHVGLDSNLIFVAGGDEDDCLYCARVVDGENTYYGWADDATNTVYIPRESSVGPNKLKAGYDVLIHQLLNRLCICPTPPHPPPF</sequence>
<keyword evidence="2" id="KW-1185">Reference proteome</keyword>
<gene>
    <name evidence="1" type="primary">NCL1_32387</name>
    <name evidence="1" type="ORF">TNCT_685641</name>
</gene>
<reference evidence="1" key="1">
    <citation type="submission" date="2020-07" db="EMBL/GenBank/DDBJ databases">
        <title>Multicomponent nature underlies the extraordinary mechanical properties of spider dragline silk.</title>
        <authorList>
            <person name="Kono N."/>
            <person name="Nakamura H."/>
            <person name="Mori M."/>
            <person name="Yoshida Y."/>
            <person name="Ohtoshi R."/>
            <person name="Malay A.D."/>
            <person name="Moran D.A.P."/>
            <person name="Tomita M."/>
            <person name="Numata K."/>
            <person name="Arakawa K."/>
        </authorList>
    </citation>
    <scope>NUCLEOTIDE SEQUENCE</scope>
</reference>
<name>A0A8X6IHP0_TRICU</name>
<dbReference type="Proteomes" id="UP000887116">
    <property type="component" value="Unassembled WGS sequence"/>
</dbReference>
<dbReference type="EMBL" id="BMAO01018282">
    <property type="protein sequence ID" value="GFR22384.1"/>
    <property type="molecule type" value="Genomic_DNA"/>
</dbReference>
<comment type="caution">
    <text evidence="1">The sequence shown here is derived from an EMBL/GenBank/DDBJ whole genome shotgun (WGS) entry which is preliminary data.</text>
</comment>
<dbReference type="Pfam" id="PF11901">
    <property type="entry name" value="DM9"/>
    <property type="match status" value="1"/>
</dbReference>
<dbReference type="AlphaFoldDB" id="A0A8X6IHP0"/>
<dbReference type="InterPro" id="IPR006616">
    <property type="entry name" value="DM9_repeat"/>
</dbReference>
<evidence type="ECO:0000313" key="1">
    <source>
        <dbReference type="EMBL" id="GFR22384.1"/>
    </source>
</evidence>
<dbReference type="PANTHER" id="PTHR31649:SF1">
    <property type="entry name" value="FARNESOIC ACID O-METHYL TRANSFERASE DOMAIN-CONTAINING PROTEIN"/>
    <property type="match status" value="1"/>
</dbReference>
<protein>
    <submittedName>
        <fullName evidence="1">DUF3421 domain-containing protein</fullName>
    </submittedName>
</protein>
<organism evidence="1 2">
    <name type="scientific">Trichonephila clavata</name>
    <name type="common">Joro spider</name>
    <name type="synonym">Nephila clavata</name>
    <dbReference type="NCBI Taxonomy" id="2740835"/>
    <lineage>
        <taxon>Eukaryota</taxon>
        <taxon>Metazoa</taxon>
        <taxon>Ecdysozoa</taxon>
        <taxon>Arthropoda</taxon>
        <taxon>Chelicerata</taxon>
        <taxon>Arachnida</taxon>
        <taxon>Araneae</taxon>
        <taxon>Araneomorphae</taxon>
        <taxon>Entelegynae</taxon>
        <taxon>Araneoidea</taxon>
        <taxon>Nephilidae</taxon>
        <taxon>Trichonephila</taxon>
    </lineage>
</organism>
<dbReference type="SMART" id="SM00696">
    <property type="entry name" value="DM9"/>
    <property type="match status" value="1"/>
</dbReference>
<evidence type="ECO:0000313" key="2">
    <source>
        <dbReference type="Proteomes" id="UP000887116"/>
    </source>
</evidence>
<proteinExistence type="predicted"/>
<dbReference type="OrthoDB" id="1925699at2759"/>
<dbReference type="PANTHER" id="PTHR31649">
    <property type="entry name" value="AGAP009604-PA"/>
    <property type="match status" value="1"/>
</dbReference>
<accession>A0A8X6IHP0</accession>